<comment type="subcellular location">
    <subcellularLocation>
        <location evidence="1">Cell membrane</location>
        <topology evidence="1">Multi-pass membrane protein</topology>
    </subcellularLocation>
</comment>
<evidence type="ECO:0000256" key="2">
    <source>
        <dbReference type="ARBA" id="ARBA00022475"/>
    </source>
</evidence>
<feature type="transmembrane region" description="Helical" evidence="8">
    <location>
        <begin position="316"/>
        <end position="340"/>
    </location>
</feature>
<comment type="similarity">
    <text evidence="6">Belongs to the ABC-4 integral membrane protein family.</text>
</comment>
<feature type="transmembrane region" description="Helical" evidence="8">
    <location>
        <begin position="360"/>
        <end position="382"/>
    </location>
</feature>
<evidence type="ECO:0000313" key="11">
    <source>
        <dbReference type="EMBL" id="MEE6307258.1"/>
    </source>
</evidence>
<feature type="transmembrane region" description="Helical" evidence="8">
    <location>
        <begin position="33"/>
        <end position="56"/>
    </location>
</feature>
<keyword evidence="5 8" id="KW-0472">Membrane</keyword>
<feature type="compositionally biased region" description="Basic and acidic residues" evidence="7">
    <location>
        <begin position="472"/>
        <end position="485"/>
    </location>
</feature>
<name>A0ABU7SBE4_9ACTN</name>
<feature type="transmembrane region" description="Helical" evidence="8">
    <location>
        <begin position="711"/>
        <end position="737"/>
    </location>
</feature>
<dbReference type="InterPro" id="IPR050250">
    <property type="entry name" value="Macrolide_Exporter_MacB"/>
</dbReference>
<evidence type="ECO:0000256" key="3">
    <source>
        <dbReference type="ARBA" id="ARBA00022692"/>
    </source>
</evidence>
<dbReference type="InterPro" id="IPR025857">
    <property type="entry name" value="MacB_PCD"/>
</dbReference>
<protein>
    <submittedName>
        <fullName evidence="11">FtsX-like permease family protein</fullName>
    </submittedName>
</protein>
<evidence type="ECO:0000256" key="6">
    <source>
        <dbReference type="ARBA" id="ARBA00038076"/>
    </source>
</evidence>
<evidence type="ECO:0000256" key="1">
    <source>
        <dbReference type="ARBA" id="ARBA00004651"/>
    </source>
</evidence>
<keyword evidence="12" id="KW-1185">Reference proteome</keyword>
<dbReference type="Pfam" id="PF12704">
    <property type="entry name" value="MacB_PCD"/>
    <property type="match status" value="1"/>
</dbReference>
<dbReference type="Pfam" id="PF02687">
    <property type="entry name" value="FtsX"/>
    <property type="match status" value="2"/>
</dbReference>
<feature type="domain" description="ABC3 transporter permease C-terminal" evidence="9">
    <location>
        <begin position="274"/>
        <end position="391"/>
    </location>
</feature>
<evidence type="ECO:0000256" key="5">
    <source>
        <dbReference type="ARBA" id="ARBA00023136"/>
    </source>
</evidence>
<reference evidence="11 12" key="1">
    <citation type="submission" date="2024-01" db="EMBL/GenBank/DDBJ databases">
        <title>Genome insights into Plantactinospora veratri sp. nov.</title>
        <authorList>
            <person name="Wang L."/>
        </authorList>
    </citation>
    <scope>NUCLEOTIDE SEQUENCE [LARGE SCALE GENOMIC DNA]</scope>
    <source>
        <strain evidence="11 12">NEAU-FHS4</strain>
    </source>
</reference>
<organism evidence="11 12">
    <name type="scientific">Plantactinospora veratri</name>
    <dbReference type="NCBI Taxonomy" id="1436122"/>
    <lineage>
        <taxon>Bacteria</taxon>
        <taxon>Bacillati</taxon>
        <taxon>Actinomycetota</taxon>
        <taxon>Actinomycetes</taxon>
        <taxon>Micromonosporales</taxon>
        <taxon>Micromonosporaceae</taxon>
        <taxon>Plantactinospora</taxon>
    </lineage>
</organism>
<dbReference type="EMBL" id="JAZGQL010000006">
    <property type="protein sequence ID" value="MEE6307258.1"/>
    <property type="molecule type" value="Genomic_DNA"/>
</dbReference>
<feature type="region of interest" description="Disordered" evidence="7">
    <location>
        <begin position="472"/>
        <end position="491"/>
    </location>
</feature>
<feature type="domain" description="ABC3 transporter permease C-terminal" evidence="9">
    <location>
        <begin position="671"/>
        <end position="790"/>
    </location>
</feature>
<feature type="transmembrane region" description="Helical" evidence="8">
    <location>
        <begin position="667"/>
        <end position="690"/>
    </location>
</feature>
<evidence type="ECO:0000256" key="7">
    <source>
        <dbReference type="SAM" id="MobiDB-lite"/>
    </source>
</evidence>
<feature type="transmembrane region" description="Helical" evidence="8">
    <location>
        <begin position="267"/>
        <end position="296"/>
    </location>
</feature>
<evidence type="ECO:0000259" key="10">
    <source>
        <dbReference type="Pfam" id="PF12704"/>
    </source>
</evidence>
<evidence type="ECO:0000256" key="8">
    <source>
        <dbReference type="SAM" id="Phobius"/>
    </source>
</evidence>
<dbReference type="InterPro" id="IPR003838">
    <property type="entry name" value="ABC3_permease_C"/>
</dbReference>
<dbReference type="PANTHER" id="PTHR30572:SF4">
    <property type="entry name" value="ABC TRANSPORTER PERMEASE YTRF"/>
    <property type="match status" value="1"/>
</dbReference>
<gene>
    <name evidence="11" type="ORF">V1634_10525</name>
</gene>
<dbReference type="Proteomes" id="UP001339911">
    <property type="component" value="Unassembled WGS sequence"/>
</dbReference>
<feature type="transmembrane region" description="Helical" evidence="8">
    <location>
        <begin position="763"/>
        <end position="782"/>
    </location>
</feature>
<dbReference type="RefSeq" id="WP_331207566.1">
    <property type="nucleotide sequence ID" value="NZ_JAZGQL010000006.1"/>
</dbReference>
<keyword evidence="4 8" id="KW-1133">Transmembrane helix</keyword>
<evidence type="ECO:0000259" key="9">
    <source>
        <dbReference type="Pfam" id="PF02687"/>
    </source>
</evidence>
<comment type="caution">
    <text evidence="11">The sequence shown here is derived from an EMBL/GenBank/DDBJ whole genome shotgun (WGS) entry which is preliminary data.</text>
</comment>
<feature type="domain" description="MacB-like periplasmic core" evidence="10">
    <location>
        <begin position="437"/>
        <end position="644"/>
    </location>
</feature>
<evidence type="ECO:0000256" key="4">
    <source>
        <dbReference type="ARBA" id="ARBA00022989"/>
    </source>
</evidence>
<proteinExistence type="inferred from homology"/>
<accession>A0ABU7SBE4</accession>
<evidence type="ECO:0000313" key="12">
    <source>
        <dbReference type="Proteomes" id="UP001339911"/>
    </source>
</evidence>
<keyword evidence="3 8" id="KW-0812">Transmembrane</keyword>
<sequence length="800" mass="82083">MTGPGQPVPSRGRGTGAVWRAARAAVRRRKLQTVVIGLVLLFSSATTVMALGLLVASTAPFDDAFARQRGAHAVATYDSARVTGAQLQQAARRPGVEAVAGPFAQAVLEVPLTAPGVLGGPLNVVGRADPAGPVDRVELWAGRWPSAPGEIVLNDTPPPADLAGFGSERGQSPILGSTAKVPGGPTLTVVGMAYSLGRTADAWVTPEQVQAFRPSSIQMLYRFASAGTDDEVEAGMATVTEGLPAEALLAAQSYLLIKQSVAAEPGVFVPFLVVFGILGLFAAVLIVGNVVSGAVVSGFRHIGILKALGFTPGQVLAVYLVMVSVPAVVGCALGTVLGNVGAQPLLDMSFQGMGFGPVGISPLVSVATLLGMPAVVVLAALVPASRARRLSAVEAISAGSAPRVGRALRVQRWLGGTRLPRAVSLGLGLPFARPGRTALTMSAVLLGVTTVTFATGLTSTVTRYADATDGNDHVGVRATDPERSSLRPPSALTDPQIEALLRTLPGTRRVTVNLTLDFALVGSAQPVGVNFLRGDVETQGYREQVVEGRWLAGPDEVVAPSEWLGERGLSVGDRIALEADGRRSTATIVGETMGGAPGPPGLLADWSAVARLAPTHQPGNHELLYQVQLAPGTDVPAYTAAVQAADPGLDAWDNGGTNSFTVAAVSLAAAVTLMLGIVTALAVVNTVVLNTRERRRDLGMLKSIGMTPGQVTVMMVTSMTVLGAIGGLLGIPVGIVAHRLVVPIASGAAQIRVPDSVINVWEVPLLGVLAVAGAVIAMLGALPPARSAARLPIAEVLHNE</sequence>
<dbReference type="PANTHER" id="PTHR30572">
    <property type="entry name" value="MEMBRANE COMPONENT OF TRANSPORTER-RELATED"/>
    <property type="match status" value="1"/>
</dbReference>
<keyword evidence="2" id="KW-1003">Cell membrane</keyword>